<keyword evidence="7 10" id="KW-1133">Transmembrane helix</keyword>
<keyword evidence="12" id="KW-0418">Kinase</keyword>
<evidence type="ECO:0000256" key="9">
    <source>
        <dbReference type="ARBA" id="ARBA00023303"/>
    </source>
</evidence>
<evidence type="ECO:0000313" key="13">
    <source>
        <dbReference type="Proteomes" id="UP001341840"/>
    </source>
</evidence>
<feature type="non-terminal residue" evidence="12">
    <location>
        <position position="399"/>
    </location>
</feature>
<dbReference type="InterPro" id="IPR018490">
    <property type="entry name" value="cNMP-bd_dom_sf"/>
</dbReference>
<dbReference type="Proteomes" id="UP001341840">
    <property type="component" value="Unassembled WGS sequence"/>
</dbReference>
<evidence type="ECO:0000256" key="8">
    <source>
        <dbReference type="ARBA" id="ARBA00023136"/>
    </source>
</evidence>
<reference evidence="12 13" key="1">
    <citation type="journal article" date="2023" name="Plants (Basel)">
        <title>Bridging the Gap: Combining Genomics and Transcriptomics Approaches to Understand Stylosanthes scabra, an Orphan Legume from the Brazilian Caatinga.</title>
        <authorList>
            <person name="Ferreira-Neto J.R.C."/>
            <person name="da Silva M.D."/>
            <person name="Binneck E."/>
            <person name="de Melo N.F."/>
            <person name="da Silva R.H."/>
            <person name="de Melo A.L.T.M."/>
            <person name="Pandolfi V."/>
            <person name="Bustamante F.O."/>
            <person name="Brasileiro-Vidal A.C."/>
            <person name="Benko-Iseppon A.M."/>
        </authorList>
    </citation>
    <scope>NUCLEOTIDE SEQUENCE [LARGE SCALE GENOMIC DNA]</scope>
    <source>
        <tissue evidence="12">Leaves</tissue>
    </source>
</reference>
<dbReference type="SUPFAM" id="SSF51206">
    <property type="entry name" value="cAMP-binding domain-like"/>
    <property type="match status" value="1"/>
</dbReference>
<protein>
    <submittedName>
        <fullName evidence="12">RAC-alpha serine/threonine-protein kinase</fullName>
    </submittedName>
</protein>
<proteinExistence type="predicted"/>
<evidence type="ECO:0000256" key="7">
    <source>
        <dbReference type="ARBA" id="ARBA00022989"/>
    </source>
</evidence>
<name>A0ABU6Y1B9_9FABA</name>
<evidence type="ECO:0000256" key="4">
    <source>
        <dbReference type="ARBA" id="ARBA00022826"/>
    </source>
</evidence>
<dbReference type="PRINTS" id="PR01463">
    <property type="entry name" value="EAGCHANLFMLY"/>
</dbReference>
<organism evidence="12 13">
    <name type="scientific">Stylosanthes scabra</name>
    <dbReference type="NCBI Taxonomy" id="79078"/>
    <lineage>
        <taxon>Eukaryota</taxon>
        <taxon>Viridiplantae</taxon>
        <taxon>Streptophyta</taxon>
        <taxon>Embryophyta</taxon>
        <taxon>Tracheophyta</taxon>
        <taxon>Spermatophyta</taxon>
        <taxon>Magnoliopsida</taxon>
        <taxon>eudicotyledons</taxon>
        <taxon>Gunneridae</taxon>
        <taxon>Pentapetalae</taxon>
        <taxon>rosids</taxon>
        <taxon>fabids</taxon>
        <taxon>Fabales</taxon>
        <taxon>Fabaceae</taxon>
        <taxon>Papilionoideae</taxon>
        <taxon>50 kb inversion clade</taxon>
        <taxon>dalbergioids sensu lato</taxon>
        <taxon>Dalbergieae</taxon>
        <taxon>Pterocarpus clade</taxon>
        <taxon>Stylosanthes</taxon>
    </lineage>
</organism>
<dbReference type="Gene3D" id="1.10.287.70">
    <property type="match status" value="1"/>
</dbReference>
<accession>A0ABU6Y1B9</accession>
<evidence type="ECO:0000256" key="10">
    <source>
        <dbReference type="SAM" id="Phobius"/>
    </source>
</evidence>
<dbReference type="Pfam" id="PF00520">
    <property type="entry name" value="Ion_trans"/>
    <property type="match status" value="1"/>
</dbReference>
<keyword evidence="6" id="KW-0630">Potassium</keyword>
<evidence type="ECO:0000259" key="11">
    <source>
        <dbReference type="Pfam" id="PF00520"/>
    </source>
</evidence>
<keyword evidence="3 10" id="KW-0812">Transmembrane</keyword>
<keyword evidence="8 10" id="KW-0472">Membrane</keyword>
<comment type="caution">
    <text evidence="12">The sequence shown here is derived from an EMBL/GenBank/DDBJ whole genome shotgun (WGS) entry which is preliminary data.</text>
</comment>
<keyword evidence="5" id="KW-0851">Voltage-gated channel</keyword>
<keyword evidence="5" id="KW-0813">Transport</keyword>
<dbReference type="InterPro" id="IPR005821">
    <property type="entry name" value="Ion_trans_dom"/>
</dbReference>
<dbReference type="PANTHER" id="PTHR45743:SF29">
    <property type="entry name" value="POTASSIUM CHANNEL"/>
    <property type="match status" value="1"/>
</dbReference>
<dbReference type="InterPro" id="IPR045319">
    <property type="entry name" value="KAT/AKT"/>
</dbReference>
<dbReference type="Gene3D" id="1.10.287.630">
    <property type="entry name" value="Helix hairpin bin"/>
    <property type="match status" value="1"/>
</dbReference>
<evidence type="ECO:0000256" key="1">
    <source>
        <dbReference type="ARBA" id="ARBA00004141"/>
    </source>
</evidence>
<keyword evidence="4" id="KW-0631">Potassium channel</keyword>
<keyword evidence="12" id="KW-0808">Transferase</keyword>
<keyword evidence="13" id="KW-1185">Reference proteome</keyword>
<feature type="transmembrane region" description="Helical" evidence="10">
    <location>
        <begin position="300"/>
        <end position="321"/>
    </location>
</feature>
<evidence type="ECO:0000313" key="12">
    <source>
        <dbReference type="EMBL" id="MED6203794.1"/>
    </source>
</evidence>
<keyword evidence="5" id="KW-0406">Ion transport</keyword>
<dbReference type="EMBL" id="JASCZI010241661">
    <property type="protein sequence ID" value="MED6203794.1"/>
    <property type="molecule type" value="Genomic_DNA"/>
</dbReference>
<dbReference type="InterPro" id="IPR003938">
    <property type="entry name" value="K_chnl_volt-dep_EAG/ELK/ERG"/>
</dbReference>
<sequence length="399" mass="46453">MRRRGKKAFARLCGARGAADDDEDDDDDEEDSYAHRHRRNHIAEFDYDGSQYSLAGLPLPSLGATSHRLKLRPYSVSPFNYHYRHLPTFLVFLVFYNAWVCPFEFAFLNQQSVLSVMIADNVVNAFFAIDIVLTFFVAYLDKTTYLLVDDKKLIALRYAKTWLALDVVSTIPSEIGHRLLPSSLRTYAYFNMLRLWRLRRVSSLFARLEKDRHYSYFWIRCSKLICVTLFSAHFAACIFFFITLNHRTQETWLSLIPAGDGHGITNLYIASIYWSIVTLTTVGYGDLHPMNTREIVFDTLYMLFNLGLTAYLIGNMTNLVVHGTSRTRKYRDTVQAVTSFAKRNKLPILLQEQMIAHLHMKYRTDIEGLQQQEIIEFLPKAIRSSISHYLFYQVMEEIY</sequence>
<gene>
    <name evidence="12" type="primary">AKT1_1</name>
    <name evidence="12" type="ORF">PIB30_003086</name>
</gene>
<evidence type="ECO:0000256" key="6">
    <source>
        <dbReference type="ARBA" id="ARBA00022958"/>
    </source>
</evidence>
<evidence type="ECO:0000256" key="5">
    <source>
        <dbReference type="ARBA" id="ARBA00022882"/>
    </source>
</evidence>
<dbReference type="GO" id="GO:0016301">
    <property type="term" value="F:kinase activity"/>
    <property type="evidence" value="ECO:0007669"/>
    <property type="project" value="UniProtKB-KW"/>
</dbReference>
<comment type="subcellular location">
    <subcellularLocation>
        <location evidence="1">Membrane</location>
        <topology evidence="1">Multi-pass membrane protein</topology>
    </subcellularLocation>
</comment>
<evidence type="ECO:0000256" key="3">
    <source>
        <dbReference type="ARBA" id="ARBA00022692"/>
    </source>
</evidence>
<feature type="transmembrane region" description="Helical" evidence="10">
    <location>
        <begin position="89"/>
        <end position="109"/>
    </location>
</feature>
<evidence type="ECO:0000256" key="2">
    <source>
        <dbReference type="ARBA" id="ARBA00022538"/>
    </source>
</evidence>
<feature type="domain" description="Ion transport" evidence="11">
    <location>
        <begin position="88"/>
        <end position="327"/>
    </location>
</feature>
<dbReference type="SUPFAM" id="SSF81324">
    <property type="entry name" value="Voltage-gated potassium channels"/>
    <property type="match status" value="1"/>
</dbReference>
<feature type="transmembrane region" description="Helical" evidence="10">
    <location>
        <begin position="217"/>
        <end position="244"/>
    </location>
</feature>
<feature type="transmembrane region" description="Helical" evidence="10">
    <location>
        <begin position="121"/>
        <end position="140"/>
    </location>
</feature>
<keyword evidence="2" id="KW-0633">Potassium transport</keyword>
<dbReference type="PANTHER" id="PTHR45743">
    <property type="entry name" value="POTASSIUM CHANNEL AKT1"/>
    <property type="match status" value="1"/>
</dbReference>
<keyword evidence="9" id="KW-0407">Ion channel</keyword>